<dbReference type="Pfam" id="PF02080">
    <property type="entry name" value="TrkA_C"/>
    <property type="match status" value="1"/>
</dbReference>
<dbReference type="Pfam" id="PF07885">
    <property type="entry name" value="Ion_trans_2"/>
    <property type="match status" value="1"/>
</dbReference>
<comment type="subcellular location">
    <subcellularLocation>
        <location evidence="1">Cell membrane</location>
        <topology evidence="1">Multi-pass membrane protein</topology>
    </subcellularLocation>
</comment>
<dbReference type="GO" id="GO:0005886">
    <property type="term" value="C:plasma membrane"/>
    <property type="evidence" value="ECO:0007669"/>
    <property type="project" value="UniProtKB-SubCell"/>
</dbReference>
<dbReference type="Proteomes" id="UP000214588">
    <property type="component" value="Unassembled WGS sequence"/>
</dbReference>
<dbReference type="InterPro" id="IPR036721">
    <property type="entry name" value="RCK_C_sf"/>
</dbReference>
<feature type="domain" description="RCK C-terminal" evidence="4">
    <location>
        <begin position="246"/>
        <end position="333"/>
    </location>
</feature>
<proteinExistence type="predicted"/>
<evidence type="ECO:0000259" key="4">
    <source>
        <dbReference type="PROSITE" id="PS51202"/>
    </source>
</evidence>
<feature type="transmembrane region" description="Helical" evidence="2">
    <location>
        <begin position="7"/>
        <end position="27"/>
    </location>
</feature>
<dbReference type="OrthoDB" id="9785285at2"/>
<keyword evidence="2" id="KW-0812">Transmembrane</keyword>
<feature type="domain" description="RCK N-terminal" evidence="3">
    <location>
        <begin position="107"/>
        <end position="225"/>
    </location>
</feature>
<comment type="caution">
    <text evidence="5">The sequence shown here is derived from an EMBL/GenBank/DDBJ whole genome shotgun (WGS) entry which is preliminary data.</text>
</comment>
<dbReference type="PROSITE" id="PS51201">
    <property type="entry name" value="RCK_N"/>
    <property type="match status" value="1"/>
</dbReference>
<dbReference type="EMBL" id="NIQC01000041">
    <property type="protein sequence ID" value="OWZ82799.1"/>
    <property type="molecule type" value="Genomic_DNA"/>
</dbReference>
<dbReference type="Gene3D" id="3.30.70.1450">
    <property type="entry name" value="Regulator of K+ conductance, C-terminal domain"/>
    <property type="match status" value="1"/>
</dbReference>
<gene>
    <name evidence="5" type="ORF">CDO51_12185</name>
</gene>
<keyword evidence="5" id="KW-0407">Ion channel</keyword>
<dbReference type="InterPro" id="IPR036291">
    <property type="entry name" value="NAD(P)-bd_dom_sf"/>
</dbReference>
<dbReference type="InterPro" id="IPR013099">
    <property type="entry name" value="K_chnl_dom"/>
</dbReference>
<dbReference type="SUPFAM" id="SSF51735">
    <property type="entry name" value="NAD(P)-binding Rossmann-fold domains"/>
    <property type="match status" value="1"/>
</dbReference>
<sequence>MSEKKKLVYILISVLLLLIIGTLGYYLLTDLSLFNSFYMTIITVSTVGYKEIGELDVLGRLFTVFIIFGGLSLVFYAFTNFTSFLIEGELRDIFRRRSMQSKIEQLSNHYILCGAGETGHSVIEQFSKTDSPLLVVEDNKDKVNNLIEQGIMAIQGDATYEPTLHKAKIDKAQGLITSLPSDADNVLIVLTARELNQNLYIVSRAIEKNADVKLKRAGADNTISPNVLGGARMASLLLRPTVVSFLDVITQAGEELLDLEDVVICDNSDLVGKSLEQARIPERTGLIVLALKNQGSSELRLNPSSDEVLSAGNTMLVLGKIEQVDTLRELACDRRT</sequence>
<accession>A0A226BX77</accession>
<dbReference type="RefSeq" id="WP_089024501.1">
    <property type="nucleotide sequence ID" value="NZ_NIQC01000041.1"/>
</dbReference>
<dbReference type="InterPro" id="IPR006037">
    <property type="entry name" value="RCK_C"/>
</dbReference>
<keyword evidence="6" id="KW-1185">Reference proteome</keyword>
<evidence type="ECO:0000256" key="1">
    <source>
        <dbReference type="ARBA" id="ARBA00004651"/>
    </source>
</evidence>
<dbReference type="Gene3D" id="1.10.287.70">
    <property type="match status" value="1"/>
</dbReference>
<reference evidence="5 6" key="1">
    <citation type="submission" date="2017-06" db="EMBL/GenBank/DDBJ databases">
        <title>Draft Genome Sequence of Natranaerobius trueperi halophilic, alkalithermophilic bacteria from soda lakes.</title>
        <authorList>
            <person name="Zhao B."/>
        </authorList>
    </citation>
    <scope>NUCLEOTIDE SEQUENCE [LARGE SCALE GENOMIC DNA]</scope>
    <source>
        <strain evidence="5 6">DSM 18760</strain>
    </source>
</reference>
<dbReference type="PANTHER" id="PTHR43833:SF9">
    <property type="entry name" value="POTASSIUM CHANNEL PROTEIN YUGO-RELATED"/>
    <property type="match status" value="1"/>
</dbReference>
<dbReference type="PANTHER" id="PTHR43833">
    <property type="entry name" value="POTASSIUM CHANNEL PROTEIN 2-RELATED-RELATED"/>
    <property type="match status" value="1"/>
</dbReference>
<dbReference type="InterPro" id="IPR003148">
    <property type="entry name" value="RCK_N"/>
</dbReference>
<dbReference type="Gene3D" id="3.40.50.720">
    <property type="entry name" value="NAD(P)-binding Rossmann-like Domain"/>
    <property type="match status" value="1"/>
</dbReference>
<dbReference type="Pfam" id="PF02254">
    <property type="entry name" value="TrkA_N"/>
    <property type="match status" value="1"/>
</dbReference>
<keyword evidence="5" id="KW-0406">Ion transport</keyword>
<keyword evidence="5" id="KW-0813">Transport</keyword>
<dbReference type="GO" id="GO:0006813">
    <property type="term" value="P:potassium ion transport"/>
    <property type="evidence" value="ECO:0007669"/>
    <property type="project" value="InterPro"/>
</dbReference>
<name>A0A226BX77_9FIRM</name>
<dbReference type="PROSITE" id="PS51202">
    <property type="entry name" value="RCK_C"/>
    <property type="match status" value="1"/>
</dbReference>
<evidence type="ECO:0000313" key="6">
    <source>
        <dbReference type="Proteomes" id="UP000214588"/>
    </source>
</evidence>
<evidence type="ECO:0000313" key="5">
    <source>
        <dbReference type="EMBL" id="OWZ82799.1"/>
    </source>
</evidence>
<dbReference type="AlphaFoldDB" id="A0A226BX77"/>
<dbReference type="SUPFAM" id="SSF116726">
    <property type="entry name" value="TrkA C-terminal domain-like"/>
    <property type="match status" value="1"/>
</dbReference>
<keyword evidence="2" id="KW-0472">Membrane</keyword>
<evidence type="ECO:0000259" key="3">
    <source>
        <dbReference type="PROSITE" id="PS51201"/>
    </source>
</evidence>
<protein>
    <submittedName>
        <fullName evidence="5">Potassium channel protein</fullName>
    </submittedName>
</protein>
<feature type="transmembrane region" description="Helical" evidence="2">
    <location>
        <begin position="61"/>
        <end position="86"/>
    </location>
</feature>
<keyword evidence="2" id="KW-1133">Transmembrane helix</keyword>
<dbReference type="GO" id="GO:0008324">
    <property type="term" value="F:monoatomic cation transmembrane transporter activity"/>
    <property type="evidence" value="ECO:0007669"/>
    <property type="project" value="InterPro"/>
</dbReference>
<dbReference type="InterPro" id="IPR050721">
    <property type="entry name" value="Trk_Ktr_HKT_K-transport"/>
</dbReference>
<organism evidence="5 6">
    <name type="scientific">Natranaerobius trueperi</name>
    <dbReference type="NCBI Taxonomy" id="759412"/>
    <lineage>
        <taxon>Bacteria</taxon>
        <taxon>Bacillati</taxon>
        <taxon>Bacillota</taxon>
        <taxon>Clostridia</taxon>
        <taxon>Natranaerobiales</taxon>
        <taxon>Natranaerobiaceae</taxon>
        <taxon>Natranaerobius</taxon>
    </lineage>
</organism>
<dbReference type="SUPFAM" id="SSF81324">
    <property type="entry name" value="Voltage-gated potassium channels"/>
    <property type="match status" value="1"/>
</dbReference>
<evidence type="ECO:0000256" key="2">
    <source>
        <dbReference type="SAM" id="Phobius"/>
    </source>
</evidence>